<dbReference type="AlphaFoldDB" id="A0A2V1P388"/>
<dbReference type="Gene3D" id="1.20.120.160">
    <property type="entry name" value="HPT domain"/>
    <property type="match status" value="1"/>
</dbReference>
<keyword evidence="2" id="KW-0597">Phosphoprotein</keyword>
<evidence type="ECO:0000313" key="5">
    <source>
        <dbReference type="Proteomes" id="UP000245293"/>
    </source>
</evidence>
<feature type="domain" description="HPt" evidence="3">
    <location>
        <begin position="85"/>
        <end position="186"/>
    </location>
</feature>
<name>A0A2V1P388_9RHOB</name>
<dbReference type="PROSITE" id="PS50894">
    <property type="entry name" value="HPT"/>
    <property type="match status" value="1"/>
</dbReference>
<reference evidence="5" key="1">
    <citation type="submission" date="2018-05" db="EMBL/GenBank/DDBJ databases">
        <authorList>
            <person name="Du Z."/>
            <person name="Wang X."/>
        </authorList>
    </citation>
    <scope>NUCLEOTIDE SEQUENCE [LARGE SCALE GENOMIC DNA]</scope>
    <source>
        <strain evidence="5">WDS4C29</strain>
    </source>
</reference>
<evidence type="ECO:0000259" key="3">
    <source>
        <dbReference type="PROSITE" id="PS50894"/>
    </source>
</evidence>
<dbReference type="SUPFAM" id="SSF47226">
    <property type="entry name" value="Histidine-containing phosphotransfer domain, HPT domain"/>
    <property type="match status" value="1"/>
</dbReference>
<accession>A0A2V1P388</accession>
<keyword evidence="1" id="KW-0902">Two-component regulatory system</keyword>
<keyword evidence="5" id="KW-1185">Reference proteome</keyword>
<dbReference type="GO" id="GO:0000160">
    <property type="term" value="P:phosphorelay signal transduction system"/>
    <property type="evidence" value="ECO:0007669"/>
    <property type="project" value="UniProtKB-KW"/>
</dbReference>
<feature type="modified residue" description="Phosphohistidine" evidence="2">
    <location>
        <position position="132"/>
    </location>
</feature>
<evidence type="ECO:0000256" key="2">
    <source>
        <dbReference type="PROSITE-ProRule" id="PRU00110"/>
    </source>
</evidence>
<comment type="caution">
    <text evidence="4">The sequence shown here is derived from an EMBL/GenBank/DDBJ whole genome shotgun (WGS) entry which is preliminary data.</text>
</comment>
<organism evidence="4 5">
    <name type="scientific">Salibaculum griseiflavum</name>
    <dbReference type="NCBI Taxonomy" id="1914409"/>
    <lineage>
        <taxon>Bacteria</taxon>
        <taxon>Pseudomonadati</taxon>
        <taxon>Pseudomonadota</taxon>
        <taxon>Alphaproteobacteria</taxon>
        <taxon>Rhodobacterales</taxon>
        <taxon>Roseobacteraceae</taxon>
        <taxon>Salibaculum</taxon>
    </lineage>
</organism>
<protein>
    <recommendedName>
        <fullName evidence="3">HPt domain-containing protein</fullName>
    </recommendedName>
</protein>
<evidence type="ECO:0000313" key="4">
    <source>
        <dbReference type="EMBL" id="PWG16971.1"/>
    </source>
</evidence>
<gene>
    <name evidence="4" type="ORF">DFK10_09390</name>
</gene>
<evidence type="ECO:0000256" key="1">
    <source>
        <dbReference type="ARBA" id="ARBA00023012"/>
    </source>
</evidence>
<dbReference type="InterPro" id="IPR036641">
    <property type="entry name" value="HPT_dom_sf"/>
</dbReference>
<dbReference type="GO" id="GO:0004672">
    <property type="term" value="F:protein kinase activity"/>
    <property type="evidence" value="ECO:0007669"/>
    <property type="project" value="UniProtKB-ARBA"/>
</dbReference>
<sequence length="197" mass="20856">MVHRGQPGAGSSAAFVRRGMSDPPCHGRGLLARDLVGAEPPQPAVAAAGCRPVPGWLGCGRTSADLVKGIGTGKMNDLSKNQSAFDLSIAAVRKKFADRAYEQSQQLDALLDRLETQPDDQHALQSVLQIAHRIAGVADTLGFGRLGELARNAENLTRTAIEVNTRDAIGATIQVTDTLIEELDQIGQDRPLDEVGG</sequence>
<dbReference type="Pfam" id="PF01627">
    <property type="entry name" value="Hpt"/>
    <property type="match status" value="1"/>
</dbReference>
<dbReference type="InterPro" id="IPR008207">
    <property type="entry name" value="Sig_transdc_His_kin_Hpt_dom"/>
</dbReference>
<proteinExistence type="predicted"/>
<dbReference type="Proteomes" id="UP000245293">
    <property type="component" value="Unassembled WGS sequence"/>
</dbReference>
<dbReference type="EMBL" id="QETF01000008">
    <property type="protein sequence ID" value="PWG16971.1"/>
    <property type="molecule type" value="Genomic_DNA"/>
</dbReference>
<dbReference type="OrthoDB" id="7876199at2"/>